<dbReference type="GO" id="GO:0005509">
    <property type="term" value="F:calcium ion binding"/>
    <property type="evidence" value="ECO:0007669"/>
    <property type="project" value="InterPro"/>
</dbReference>
<evidence type="ECO:0000313" key="2">
    <source>
        <dbReference type="EMBL" id="JAV48277.1"/>
    </source>
</evidence>
<name>A0A1W7RAX8_9SCOR</name>
<dbReference type="GO" id="GO:0016460">
    <property type="term" value="C:myosin II complex"/>
    <property type="evidence" value="ECO:0007669"/>
    <property type="project" value="TreeGrafter"/>
</dbReference>
<reference evidence="2" key="1">
    <citation type="submission" date="2016-11" db="EMBL/GenBank/DDBJ databases">
        <title>Venom-gland transcriptomics and venom proteomics of the black-back scorpion (Hadrurus spadix) reveal detectability challenges and an unexplored realm of animal toxin diversity.</title>
        <authorList>
            <person name="Rokyta D.R."/>
            <person name="Ward M.J."/>
        </authorList>
    </citation>
    <scope>NUCLEOTIDE SEQUENCE</scope>
    <source>
        <tissue evidence="2">Venom gland</tissue>
    </source>
</reference>
<dbReference type="AlphaFoldDB" id="A0A1W7RAX8"/>
<dbReference type="InterPro" id="IPR011992">
    <property type="entry name" value="EF-hand-dom_pair"/>
</dbReference>
<dbReference type="PANTHER" id="PTHR23048">
    <property type="entry name" value="MYOSIN LIGHT CHAIN 1, 3"/>
    <property type="match status" value="1"/>
</dbReference>
<dbReference type="PANTHER" id="PTHR23048:SF45">
    <property type="entry name" value="CALMODULIN LIKE 4"/>
    <property type="match status" value="1"/>
</dbReference>
<evidence type="ECO:0000259" key="1">
    <source>
        <dbReference type="Pfam" id="PF13499"/>
    </source>
</evidence>
<dbReference type="Pfam" id="PF13499">
    <property type="entry name" value="EF-hand_7"/>
    <property type="match status" value="1"/>
</dbReference>
<dbReference type="Gene3D" id="1.10.238.10">
    <property type="entry name" value="EF-hand"/>
    <property type="match status" value="2"/>
</dbReference>
<feature type="domain" description="EF-hand" evidence="1">
    <location>
        <begin position="80"/>
        <end position="141"/>
    </location>
</feature>
<sequence>MARFFREQDIDEFRDCFYLNAHSGQIRSLDELTIIMRSVGMSPTITELKKYFREKGGKISFADFLEIMHTHSQKENIPQEILMAFRASDKGHSGQILARDLRRILTNWGEKLSPREVDHILREANIMPNGYIKYEDFIRVVCAPIPDYY</sequence>
<dbReference type="InterPro" id="IPR050230">
    <property type="entry name" value="CALM/Myosin/TropC-like"/>
</dbReference>
<organism evidence="2">
    <name type="scientific">Hadrurus spadix</name>
    <dbReference type="NCBI Taxonomy" id="141984"/>
    <lineage>
        <taxon>Eukaryota</taxon>
        <taxon>Metazoa</taxon>
        <taxon>Ecdysozoa</taxon>
        <taxon>Arthropoda</taxon>
        <taxon>Chelicerata</taxon>
        <taxon>Arachnida</taxon>
        <taxon>Scorpiones</taxon>
        <taxon>Iurida</taxon>
        <taxon>Iuroidea</taxon>
        <taxon>Hadrurus</taxon>
    </lineage>
</organism>
<dbReference type="SUPFAM" id="SSF47473">
    <property type="entry name" value="EF-hand"/>
    <property type="match status" value="1"/>
</dbReference>
<dbReference type="FunFam" id="1.10.238.10:FF:000216">
    <property type="entry name" value="Putative calmodulin"/>
    <property type="match status" value="1"/>
</dbReference>
<protein>
    <submittedName>
        <fullName evidence="2">Calglandulin</fullName>
    </submittedName>
</protein>
<proteinExistence type="predicted"/>
<dbReference type="InterPro" id="IPR002048">
    <property type="entry name" value="EF_hand_dom"/>
</dbReference>
<dbReference type="EMBL" id="GFAH01000112">
    <property type="protein sequence ID" value="JAV48277.1"/>
    <property type="molecule type" value="Transcribed_RNA"/>
</dbReference>
<accession>A0A1W7RAX8</accession>